<evidence type="ECO:0000256" key="1">
    <source>
        <dbReference type="SAM" id="Phobius"/>
    </source>
</evidence>
<keyword evidence="1" id="KW-0812">Transmembrane</keyword>
<feature type="transmembrane region" description="Helical" evidence="1">
    <location>
        <begin position="106"/>
        <end position="126"/>
    </location>
</feature>
<feature type="transmembrane region" description="Helical" evidence="1">
    <location>
        <begin position="209"/>
        <end position="229"/>
    </location>
</feature>
<accession>A0A1I1FD72</accession>
<dbReference type="RefSeq" id="WP_091528324.1">
    <property type="nucleotide sequence ID" value="NZ_FOLT01000002.1"/>
</dbReference>
<dbReference type="InterPro" id="IPR036259">
    <property type="entry name" value="MFS_trans_sf"/>
</dbReference>
<keyword evidence="1" id="KW-1133">Transmembrane helix</keyword>
<keyword evidence="1" id="KW-0472">Membrane</keyword>
<feature type="transmembrane region" description="Helical" evidence="1">
    <location>
        <begin position="450"/>
        <end position="476"/>
    </location>
</feature>
<dbReference type="GO" id="GO:0015293">
    <property type="term" value="F:symporter activity"/>
    <property type="evidence" value="ECO:0007669"/>
    <property type="project" value="InterPro"/>
</dbReference>
<dbReference type="PANTHER" id="PTHR11328:SF24">
    <property type="entry name" value="MAJOR FACILITATOR SUPERFAMILY (MFS) PROFILE DOMAIN-CONTAINING PROTEIN"/>
    <property type="match status" value="1"/>
</dbReference>
<dbReference type="Proteomes" id="UP000199612">
    <property type="component" value="Unassembled WGS sequence"/>
</dbReference>
<feature type="transmembrane region" description="Helical" evidence="1">
    <location>
        <begin position="417"/>
        <end position="435"/>
    </location>
</feature>
<name>A0A1I1FD72_9LACT</name>
<dbReference type="InterPro" id="IPR039672">
    <property type="entry name" value="MFS_2"/>
</dbReference>
<proteinExistence type="predicted"/>
<dbReference type="OrthoDB" id="9764596at2"/>
<feature type="transmembrane region" description="Helical" evidence="1">
    <location>
        <begin position="297"/>
        <end position="315"/>
    </location>
</feature>
<dbReference type="EMBL" id="FOLT01000002">
    <property type="protein sequence ID" value="SFB97315.1"/>
    <property type="molecule type" value="Genomic_DNA"/>
</dbReference>
<dbReference type="AlphaFoldDB" id="A0A1I1FD72"/>
<reference evidence="3" key="1">
    <citation type="submission" date="2016-10" db="EMBL/GenBank/DDBJ databases">
        <authorList>
            <person name="Varghese N."/>
            <person name="Submissions S."/>
        </authorList>
    </citation>
    <scope>NUCLEOTIDE SEQUENCE [LARGE SCALE GENOMIC DNA]</scope>
    <source>
        <strain evidence="3">DSM 23664</strain>
    </source>
</reference>
<dbReference type="PANTHER" id="PTHR11328">
    <property type="entry name" value="MAJOR FACILITATOR SUPERFAMILY DOMAIN-CONTAINING PROTEIN"/>
    <property type="match status" value="1"/>
</dbReference>
<dbReference type="Gene3D" id="1.20.1250.20">
    <property type="entry name" value="MFS general substrate transporter like domains"/>
    <property type="match status" value="1"/>
</dbReference>
<keyword evidence="3" id="KW-1185">Reference proteome</keyword>
<organism evidence="2 3">
    <name type="scientific">Alkalibacterium subtropicum</name>
    <dbReference type="NCBI Taxonomy" id="753702"/>
    <lineage>
        <taxon>Bacteria</taxon>
        <taxon>Bacillati</taxon>
        <taxon>Bacillota</taxon>
        <taxon>Bacilli</taxon>
        <taxon>Lactobacillales</taxon>
        <taxon>Carnobacteriaceae</taxon>
        <taxon>Alkalibacterium</taxon>
    </lineage>
</organism>
<dbReference type="Pfam" id="PF13347">
    <property type="entry name" value="MFS_2"/>
    <property type="match status" value="1"/>
</dbReference>
<gene>
    <name evidence="2" type="ORF">SAMN04488102_10257</name>
</gene>
<feature type="transmembrane region" description="Helical" evidence="1">
    <location>
        <begin position="132"/>
        <end position="148"/>
    </location>
</feature>
<sequence length="503" mass="55761">MDIAQENNRAQAEAKVKSVSGKKREFNRAKVWQIGFFAANNTATNAYMFLMMNVAYFATGVVGLGTVLVSTIITGSRIFDGITDPIIGMWIDKTNGKFGKFRPFMAGGYLLMTAVMLLLFFTNQLVPDPLKMPYFIALYALYIIGYTFQTAVTKSGQSVITSDPEQRPLFSTFDISMTSIFFAGAGIYLSNYLVPKYGGWNSEGLFREFALTFIIFSGVLTTLAVIGIWTKDRPEFFGTGEVKKITFKDMWQILKGNRPLQMLVITASTTKLGQQVATNSIVMVMLFGIIIGDYGMFGILSAIMLVPNVVIAFFGTRIAGKYGTKQGYVLSTWAAIATFGGMFLLLVLGDPKAIAMDNWGFMTIAFVTLYVIGNGVRTLSGGLVIPMIPDVTDYETYKTGRYAPGVMGTIFSFVDKMISSFAQTIIGFSLALIGYEQLFPDVNTPYSDNILWVTMFLFVGTLVFAWVASLIAMYFYDLDKDKMLKIQNELQDKKDELSAKNNQ</sequence>
<feature type="transmembrane region" description="Helical" evidence="1">
    <location>
        <begin position="327"/>
        <end position="347"/>
    </location>
</feature>
<evidence type="ECO:0000313" key="2">
    <source>
        <dbReference type="EMBL" id="SFB97315.1"/>
    </source>
</evidence>
<dbReference type="GO" id="GO:0005886">
    <property type="term" value="C:plasma membrane"/>
    <property type="evidence" value="ECO:0007669"/>
    <property type="project" value="TreeGrafter"/>
</dbReference>
<dbReference type="GO" id="GO:0008643">
    <property type="term" value="P:carbohydrate transport"/>
    <property type="evidence" value="ECO:0007669"/>
    <property type="project" value="InterPro"/>
</dbReference>
<feature type="transmembrane region" description="Helical" evidence="1">
    <location>
        <begin position="169"/>
        <end position="189"/>
    </location>
</feature>
<protein>
    <submittedName>
        <fullName evidence="2">Na+/melibiose symporter</fullName>
    </submittedName>
</protein>
<dbReference type="STRING" id="753702.SAMN04488102_10257"/>
<evidence type="ECO:0000313" key="3">
    <source>
        <dbReference type="Proteomes" id="UP000199612"/>
    </source>
</evidence>
<feature type="transmembrane region" description="Helical" evidence="1">
    <location>
        <begin position="46"/>
        <end position="69"/>
    </location>
</feature>
<feature type="transmembrane region" description="Helical" evidence="1">
    <location>
        <begin position="359"/>
        <end position="379"/>
    </location>
</feature>
<dbReference type="SUPFAM" id="SSF103473">
    <property type="entry name" value="MFS general substrate transporter"/>
    <property type="match status" value="1"/>
</dbReference>